<feature type="domain" description="Beta-lactamase-related" evidence="2">
    <location>
        <begin position="59"/>
        <end position="382"/>
    </location>
</feature>
<dbReference type="EMBL" id="VTAV01000020">
    <property type="protein sequence ID" value="TYR32237.1"/>
    <property type="molecule type" value="Genomic_DNA"/>
</dbReference>
<gene>
    <name evidence="3" type="ORF">FXV77_19765</name>
</gene>
<dbReference type="InterPro" id="IPR012338">
    <property type="entry name" value="Beta-lactam/transpept-like"/>
</dbReference>
<dbReference type="SUPFAM" id="SSF56601">
    <property type="entry name" value="beta-lactamase/transpeptidase-like"/>
    <property type="match status" value="1"/>
</dbReference>
<name>A0A5D4GV25_9SPHI</name>
<dbReference type="Pfam" id="PF00144">
    <property type="entry name" value="Beta-lactamase"/>
    <property type="match status" value="1"/>
</dbReference>
<evidence type="ECO:0000256" key="1">
    <source>
        <dbReference type="SAM" id="SignalP"/>
    </source>
</evidence>
<dbReference type="InterPro" id="IPR001466">
    <property type="entry name" value="Beta-lactam-related"/>
</dbReference>
<dbReference type="Proteomes" id="UP000322362">
    <property type="component" value="Unassembled WGS sequence"/>
</dbReference>
<dbReference type="InterPro" id="IPR050491">
    <property type="entry name" value="AmpC-like"/>
</dbReference>
<dbReference type="AlphaFoldDB" id="A0A5D4GV25"/>
<feature type="chain" id="PRO_5022932696" evidence="1">
    <location>
        <begin position="29"/>
        <end position="404"/>
    </location>
</feature>
<dbReference type="RefSeq" id="WP_148920967.1">
    <property type="nucleotide sequence ID" value="NZ_VTAV01000020.1"/>
</dbReference>
<keyword evidence="4" id="KW-1185">Reference proteome</keyword>
<comment type="caution">
    <text evidence="3">The sequence shown here is derived from an EMBL/GenBank/DDBJ whole genome shotgun (WGS) entry which is preliminary data.</text>
</comment>
<keyword evidence="1" id="KW-0732">Signal</keyword>
<protein>
    <submittedName>
        <fullName evidence="3">Beta-lactamase family protein</fullName>
    </submittedName>
</protein>
<proteinExistence type="predicted"/>
<accession>A0A5D4GV25</accession>
<organism evidence="3 4">
    <name type="scientific">Sphingobacterium phlebotomi</name>
    <dbReference type="NCBI Taxonomy" id="2605433"/>
    <lineage>
        <taxon>Bacteria</taxon>
        <taxon>Pseudomonadati</taxon>
        <taxon>Bacteroidota</taxon>
        <taxon>Sphingobacteriia</taxon>
        <taxon>Sphingobacteriales</taxon>
        <taxon>Sphingobacteriaceae</taxon>
        <taxon>Sphingobacterium</taxon>
    </lineage>
</organism>
<reference evidence="3 4" key="1">
    <citation type="submission" date="2019-08" db="EMBL/GenBank/DDBJ databases">
        <title>Phlebobacter frassis gen. nov. sp. nov., a new member of family Sphingobacteriaceae isolated from sand fly rearing media.</title>
        <authorList>
            <person name="Kakumanu M.L."/>
            <person name="Marayati B.F."/>
            <person name="Wada-Katsumata A."/>
            <person name="Wasserberg G."/>
            <person name="Schal C."/>
            <person name="Apperson C.S."/>
            <person name="Ponnusamy L."/>
        </authorList>
    </citation>
    <scope>NUCLEOTIDE SEQUENCE [LARGE SCALE GENOMIC DNA]</scope>
    <source>
        <strain evidence="3 4">SSI9</strain>
    </source>
</reference>
<sequence length="404" mass="44545">MKYRVMMKFLLRYSMVMSIAVWSGVLYTGCGKDSPDPILPPVVVDPPGPPSSDVNIPEVDNDITSFMAKYNVPGISIAITRYGKLVYAKRYGFADKEAGEAVNTNHRFRLASLSKWFTSAAIMKLIEQGKLGFNDKVFGEGAILEEMYGSQPYGAYVRDITVEQLLHHTAGGWGNSSADPMFAERTLNVYDLISWTLDNRPLLNSPGTKFDYSNMGFSILCRVIEKVSGETYTEFVKENILEPSGITNMTIGSSTLSGRKTNEVKYYGLANANPYGYGDGVIERLDGVGGWIASPTDLMRFLVRVDGFPTVEDILNTATLNIMASQTPASNYACGFIVSGTGNWYHGGTLTGTRNWMVRTTTGFCWVILINTSATNSAFNTDLDKLIWPAVNNSATQWPDHDLF</sequence>
<dbReference type="PANTHER" id="PTHR46825">
    <property type="entry name" value="D-ALANYL-D-ALANINE-CARBOXYPEPTIDASE/ENDOPEPTIDASE AMPH"/>
    <property type="match status" value="1"/>
</dbReference>
<evidence type="ECO:0000259" key="2">
    <source>
        <dbReference type="Pfam" id="PF00144"/>
    </source>
</evidence>
<dbReference type="PANTHER" id="PTHR46825:SF7">
    <property type="entry name" value="D-ALANYL-D-ALANINE CARBOXYPEPTIDASE"/>
    <property type="match status" value="1"/>
</dbReference>
<evidence type="ECO:0000313" key="3">
    <source>
        <dbReference type="EMBL" id="TYR32237.1"/>
    </source>
</evidence>
<feature type="signal peptide" evidence="1">
    <location>
        <begin position="1"/>
        <end position="28"/>
    </location>
</feature>
<dbReference type="Gene3D" id="3.40.710.10">
    <property type="entry name" value="DD-peptidase/beta-lactamase superfamily"/>
    <property type="match status" value="1"/>
</dbReference>
<evidence type="ECO:0000313" key="4">
    <source>
        <dbReference type="Proteomes" id="UP000322362"/>
    </source>
</evidence>